<accession>A0ABW3NML8</accession>
<protein>
    <submittedName>
        <fullName evidence="3">NAD(P)/FAD-dependent oxidoreductase</fullName>
        <ecNumber evidence="3">1.-.-.-</ecNumber>
    </submittedName>
</protein>
<dbReference type="EMBL" id="JBHTLI010000001">
    <property type="protein sequence ID" value="MFD1094943.1"/>
    <property type="molecule type" value="Genomic_DNA"/>
</dbReference>
<dbReference type="PANTHER" id="PTHR13847:SF289">
    <property type="entry name" value="GLYCINE OXIDASE"/>
    <property type="match status" value="1"/>
</dbReference>
<dbReference type="EC" id="1.-.-.-" evidence="3"/>
<dbReference type="InterPro" id="IPR036188">
    <property type="entry name" value="FAD/NAD-bd_sf"/>
</dbReference>
<keyword evidence="4" id="KW-1185">Reference proteome</keyword>
<evidence type="ECO:0000259" key="2">
    <source>
        <dbReference type="Pfam" id="PF01266"/>
    </source>
</evidence>
<gene>
    <name evidence="3" type="ORF">ACFQ3Q_04200</name>
</gene>
<dbReference type="GO" id="GO:0016491">
    <property type="term" value="F:oxidoreductase activity"/>
    <property type="evidence" value="ECO:0007669"/>
    <property type="project" value="UniProtKB-KW"/>
</dbReference>
<sequence length="353" mass="40323">MLDYIVVGLGLSGIAVSSHLEKHNKSFKVYEDFSQKSSLVAGGIYNPVILKRFTPAWNAAQQLETAISFYKGLENQLEAKLVYPINIYRKFNSAEEQNNWFDAADKPNLEDFLDTKLVKDLNPFITSEFSFGRVRKTGVIDTDVLIKEYGKKLEKSGRIEFERFRYADLQVGETELNYNGVKARNIIFCEGFGMLNNPYFNYLPLRGNKGEYLIIYSEELKLKEAIKSSFFILPLGNDLYKVGATYNNHDKDPEPTEEAREQLKKFLERTISCKYEIVDQVSGIRPATADRRPLVGRHPEFENMYACNGFGSRGVLIAPTMADELIEHIGNGKDLSGESDLKRFTRKHYKAIQ</sequence>
<evidence type="ECO:0000313" key="3">
    <source>
        <dbReference type="EMBL" id="MFD1094943.1"/>
    </source>
</evidence>
<dbReference type="RefSeq" id="WP_380743246.1">
    <property type="nucleotide sequence ID" value="NZ_JBHTLI010000001.1"/>
</dbReference>
<dbReference type="Gene3D" id="3.50.50.60">
    <property type="entry name" value="FAD/NAD(P)-binding domain"/>
    <property type="match status" value="1"/>
</dbReference>
<dbReference type="PANTHER" id="PTHR13847">
    <property type="entry name" value="SARCOSINE DEHYDROGENASE-RELATED"/>
    <property type="match status" value="1"/>
</dbReference>
<evidence type="ECO:0000313" key="4">
    <source>
        <dbReference type="Proteomes" id="UP001597131"/>
    </source>
</evidence>
<name>A0ABW3NML8_9FLAO</name>
<dbReference type="SUPFAM" id="SSF54373">
    <property type="entry name" value="FAD-linked reductases, C-terminal domain"/>
    <property type="match status" value="1"/>
</dbReference>
<dbReference type="InterPro" id="IPR006076">
    <property type="entry name" value="FAD-dep_OxRdtase"/>
</dbReference>
<feature type="domain" description="FAD dependent oxidoreductase" evidence="2">
    <location>
        <begin position="3"/>
        <end position="327"/>
    </location>
</feature>
<proteinExistence type="predicted"/>
<dbReference type="Proteomes" id="UP001597131">
    <property type="component" value="Unassembled WGS sequence"/>
</dbReference>
<keyword evidence="1 3" id="KW-0560">Oxidoreductase</keyword>
<reference evidence="4" key="1">
    <citation type="journal article" date="2019" name="Int. J. Syst. Evol. Microbiol.">
        <title>The Global Catalogue of Microorganisms (GCM) 10K type strain sequencing project: providing services to taxonomists for standard genome sequencing and annotation.</title>
        <authorList>
            <consortium name="The Broad Institute Genomics Platform"/>
            <consortium name="The Broad Institute Genome Sequencing Center for Infectious Disease"/>
            <person name="Wu L."/>
            <person name="Ma J."/>
        </authorList>
    </citation>
    <scope>NUCLEOTIDE SEQUENCE [LARGE SCALE GENOMIC DNA]</scope>
    <source>
        <strain evidence="4">CCUG 64793</strain>
    </source>
</reference>
<organism evidence="3 4">
    <name type="scientific">Salegentibacter chungangensis</name>
    <dbReference type="NCBI Taxonomy" id="1335724"/>
    <lineage>
        <taxon>Bacteria</taxon>
        <taxon>Pseudomonadati</taxon>
        <taxon>Bacteroidota</taxon>
        <taxon>Flavobacteriia</taxon>
        <taxon>Flavobacteriales</taxon>
        <taxon>Flavobacteriaceae</taxon>
        <taxon>Salegentibacter</taxon>
    </lineage>
</organism>
<dbReference type="SUPFAM" id="SSF51971">
    <property type="entry name" value="Nucleotide-binding domain"/>
    <property type="match status" value="1"/>
</dbReference>
<comment type="caution">
    <text evidence="3">The sequence shown here is derived from an EMBL/GenBank/DDBJ whole genome shotgun (WGS) entry which is preliminary data.</text>
</comment>
<dbReference type="Pfam" id="PF01266">
    <property type="entry name" value="DAO"/>
    <property type="match status" value="1"/>
</dbReference>
<dbReference type="Gene3D" id="3.30.9.10">
    <property type="entry name" value="D-Amino Acid Oxidase, subunit A, domain 2"/>
    <property type="match status" value="1"/>
</dbReference>
<evidence type="ECO:0000256" key="1">
    <source>
        <dbReference type="ARBA" id="ARBA00023002"/>
    </source>
</evidence>